<reference evidence="1" key="1">
    <citation type="submission" date="2021-08" db="EMBL/GenBank/DDBJ databases">
        <title>The first chromosome-level gecko genome reveals the dynamic sex chromosomes of Neotropical dwarf geckos (Sphaerodactylidae: Sphaerodactylus).</title>
        <authorList>
            <person name="Pinto B.J."/>
            <person name="Keating S.E."/>
            <person name="Gamble T."/>
        </authorList>
    </citation>
    <scope>NUCLEOTIDE SEQUENCE</scope>
    <source>
        <strain evidence="1">TG3544</strain>
    </source>
</reference>
<organism evidence="1 2">
    <name type="scientific">Sphaerodactylus townsendi</name>
    <dbReference type="NCBI Taxonomy" id="933632"/>
    <lineage>
        <taxon>Eukaryota</taxon>
        <taxon>Metazoa</taxon>
        <taxon>Chordata</taxon>
        <taxon>Craniata</taxon>
        <taxon>Vertebrata</taxon>
        <taxon>Euteleostomi</taxon>
        <taxon>Lepidosauria</taxon>
        <taxon>Squamata</taxon>
        <taxon>Bifurcata</taxon>
        <taxon>Gekkota</taxon>
        <taxon>Sphaerodactylidae</taxon>
        <taxon>Sphaerodactylus</taxon>
    </lineage>
</organism>
<proteinExistence type="predicted"/>
<dbReference type="EMBL" id="CM037625">
    <property type="protein sequence ID" value="KAH7998622.1"/>
    <property type="molecule type" value="Genomic_DNA"/>
</dbReference>
<accession>A0ACB8F1E4</accession>
<comment type="caution">
    <text evidence="1">The sequence shown here is derived from an EMBL/GenBank/DDBJ whole genome shotgun (WGS) entry which is preliminary data.</text>
</comment>
<evidence type="ECO:0000313" key="2">
    <source>
        <dbReference type="Proteomes" id="UP000827872"/>
    </source>
</evidence>
<protein>
    <submittedName>
        <fullName evidence="1">Uncharacterized protein</fullName>
    </submittedName>
</protein>
<gene>
    <name evidence="1" type="ORF">K3G42_018510</name>
</gene>
<keyword evidence="2" id="KW-1185">Reference proteome</keyword>
<evidence type="ECO:0000313" key="1">
    <source>
        <dbReference type="EMBL" id="KAH7998622.1"/>
    </source>
</evidence>
<name>A0ACB8F1E4_9SAUR</name>
<sequence>MASSGSARCPRAQETAVGGASPTSGIPQRPKSGEDEHLHFQERRGALLPPPSRHSEPPLAAAMATLFLREEGGAFSGGRGGLPVWFLTRCPSESGKGRSFSHRRP</sequence>
<dbReference type="Proteomes" id="UP000827872">
    <property type="component" value="Linkage Group LG12"/>
</dbReference>